<dbReference type="EMBL" id="BKCJ010005180">
    <property type="protein sequence ID" value="GEU65331.1"/>
    <property type="molecule type" value="Genomic_DNA"/>
</dbReference>
<evidence type="ECO:0000313" key="1">
    <source>
        <dbReference type="EMBL" id="GEU65331.1"/>
    </source>
</evidence>
<reference evidence="1" key="1">
    <citation type="journal article" date="2019" name="Sci. Rep.">
        <title>Draft genome of Tanacetum cinerariifolium, the natural source of mosquito coil.</title>
        <authorList>
            <person name="Yamashiro T."/>
            <person name="Shiraishi A."/>
            <person name="Satake H."/>
            <person name="Nakayama K."/>
        </authorList>
    </citation>
    <scope>NUCLEOTIDE SEQUENCE</scope>
</reference>
<gene>
    <name evidence="1" type="ORF">Tci_037309</name>
</gene>
<name>A0A6L2LU59_TANCI</name>
<comment type="caution">
    <text evidence="1">The sequence shown here is derived from an EMBL/GenBank/DDBJ whole genome shotgun (WGS) entry which is preliminary data.</text>
</comment>
<accession>A0A6L2LU59</accession>
<proteinExistence type="predicted"/>
<sequence length="305" mass="33652">MAQQSEVNFFLKNQPSMIFVPQTANIELHDILAVAKHGVALSGSAAKTIGTLIGSIEILESDEGILFRVAFPCVKKHESTYHTIINLSRCSLSLIEKQCPSGYIWKPKVKNDNALASDSSPLDDKSRDLVQGNVKIKKVYYVKGLNHNLFFVGQLCDADLEVAFRKSTCFVRDLQGNDLLTDKINTSLQELELLFSPMYEEYFKEGNKSVSKSSDLSNNLQQYDTPPTLNVQPTLEPISPPTDANAEGNNTNQAEAAPFEAYEFINPFAPSGTEAAESSSCNIDTSNIDFTKDTILTTIKLKTIL</sequence>
<organism evidence="1">
    <name type="scientific">Tanacetum cinerariifolium</name>
    <name type="common">Dalmatian daisy</name>
    <name type="synonym">Chrysanthemum cinerariifolium</name>
    <dbReference type="NCBI Taxonomy" id="118510"/>
    <lineage>
        <taxon>Eukaryota</taxon>
        <taxon>Viridiplantae</taxon>
        <taxon>Streptophyta</taxon>
        <taxon>Embryophyta</taxon>
        <taxon>Tracheophyta</taxon>
        <taxon>Spermatophyta</taxon>
        <taxon>Magnoliopsida</taxon>
        <taxon>eudicotyledons</taxon>
        <taxon>Gunneridae</taxon>
        <taxon>Pentapetalae</taxon>
        <taxon>asterids</taxon>
        <taxon>campanulids</taxon>
        <taxon>Asterales</taxon>
        <taxon>Asteraceae</taxon>
        <taxon>Asteroideae</taxon>
        <taxon>Anthemideae</taxon>
        <taxon>Anthemidinae</taxon>
        <taxon>Tanacetum</taxon>
    </lineage>
</organism>
<protein>
    <submittedName>
        <fullName evidence="1">Alpha-crystallin domain-containing protein 22.3</fullName>
    </submittedName>
</protein>
<dbReference type="AlphaFoldDB" id="A0A6L2LU59"/>